<sequence>MNKSYIIGIDNGSQSTKIIIFDTEGNEVAFGSCELRDPLTPEPGVVVHPDDDLWDSVYTAMENCLENFEGDPQDIVGIGLCSIRSCRVLLQEDGSLAHPVISWMDVRLSEAYKHEDDQVSYVTTTSGYLGLKLTGEFNDTAGNYEVSYWPLDRTTLDWTKDDTVIEANGLRRDMLFNLVKPGEKLGSIRKELANHFGLKEGIPVVATANDKAVEVLGSGIKEENSCMISLGTFISSMIFRENDYESANNFFPTLSAIPFKYVYESSGIRRGMWTVSWFKKLIGEELVKNASDSGLSEEEFLNQKAEEVPVGSDGLITILDWLTSPDTPYRKGLMIGFDERHTKYHIYRSILEAIAFNIKNNIDEMLNEIESEINEVVVTGGGAKSDVIMQIISDLFGLPVHRRKGNSSACLGAAISVCNYLDMYDDFYEAIDNMVETDATFTPDATNHAFYNEINNNVVKHVRTYTDEILKLSYPIFNREE</sequence>
<evidence type="ECO:0000259" key="4">
    <source>
        <dbReference type="Pfam" id="PF00370"/>
    </source>
</evidence>
<dbReference type="Pfam" id="PF02782">
    <property type="entry name" value="FGGY_C"/>
    <property type="match status" value="1"/>
</dbReference>
<dbReference type="InterPro" id="IPR000577">
    <property type="entry name" value="Carb_kinase_FGGY"/>
</dbReference>
<name>A0A0A2TK60_9BACI</name>
<reference evidence="6 7" key="1">
    <citation type="journal article" date="2015" name="Stand. Genomic Sci.">
        <title>High quality draft genome sequence of the moderately halophilic bacterium Pontibacillus yanchengensis Y32(T) and comparison among Pontibacillus genomes.</title>
        <authorList>
            <person name="Huang J."/>
            <person name="Qiao Z.X."/>
            <person name="Tang J.W."/>
            <person name="Wang G."/>
        </authorList>
    </citation>
    <scope>NUCLEOTIDE SEQUENCE [LARGE SCALE GENOMIC DNA]</scope>
    <source>
        <strain evidence="6 7">Y32</strain>
    </source>
</reference>
<dbReference type="RefSeq" id="WP_036815531.1">
    <property type="nucleotide sequence ID" value="NZ_AVBF01000002.1"/>
</dbReference>
<comment type="similarity">
    <text evidence="1">Belongs to the FGGY kinase family.</text>
</comment>
<dbReference type="InterPro" id="IPR018485">
    <property type="entry name" value="FGGY_C"/>
</dbReference>
<gene>
    <name evidence="6" type="ORF">N782_12595</name>
</gene>
<dbReference type="SUPFAM" id="SSF53067">
    <property type="entry name" value="Actin-like ATPase domain"/>
    <property type="match status" value="2"/>
</dbReference>
<feature type="domain" description="Carbohydrate kinase FGGY N-terminal" evidence="4">
    <location>
        <begin position="114"/>
        <end position="217"/>
    </location>
</feature>
<dbReference type="Proteomes" id="UP000030147">
    <property type="component" value="Unassembled WGS sequence"/>
</dbReference>
<dbReference type="AlphaFoldDB" id="A0A0A2TK60"/>
<dbReference type="InterPro" id="IPR018484">
    <property type="entry name" value="FGGY_N"/>
</dbReference>
<dbReference type="EMBL" id="AVBF01000002">
    <property type="protein sequence ID" value="KGP74471.1"/>
    <property type="molecule type" value="Genomic_DNA"/>
</dbReference>
<dbReference type="eggNOG" id="COG1070">
    <property type="taxonomic scope" value="Bacteria"/>
</dbReference>
<evidence type="ECO:0000256" key="2">
    <source>
        <dbReference type="ARBA" id="ARBA00022679"/>
    </source>
</evidence>
<dbReference type="InterPro" id="IPR043129">
    <property type="entry name" value="ATPase_NBD"/>
</dbReference>
<dbReference type="GO" id="GO:0016301">
    <property type="term" value="F:kinase activity"/>
    <property type="evidence" value="ECO:0007669"/>
    <property type="project" value="UniProtKB-KW"/>
</dbReference>
<dbReference type="InterPro" id="IPR050406">
    <property type="entry name" value="FGGY_Carb_Kinase"/>
</dbReference>
<dbReference type="Gene3D" id="3.30.420.40">
    <property type="match status" value="3"/>
</dbReference>
<dbReference type="Pfam" id="PF00370">
    <property type="entry name" value="FGGY_N"/>
    <property type="match status" value="2"/>
</dbReference>
<keyword evidence="7" id="KW-1185">Reference proteome</keyword>
<organism evidence="6 7">
    <name type="scientific">Pontibacillus yanchengensis Y32</name>
    <dbReference type="NCBI Taxonomy" id="1385514"/>
    <lineage>
        <taxon>Bacteria</taxon>
        <taxon>Bacillati</taxon>
        <taxon>Bacillota</taxon>
        <taxon>Bacilli</taxon>
        <taxon>Bacillales</taxon>
        <taxon>Bacillaceae</taxon>
        <taxon>Pontibacillus</taxon>
    </lineage>
</organism>
<dbReference type="PIRSF" id="PIRSF000538">
    <property type="entry name" value="GlpK"/>
    <property type="match status" value="1"/>
</dbReference>
<dbReference type="PANTHER" id="PTHR43095">
    <property type="entry name" value="SUGAR KINASE"/>
    <property type="match status" value="1"/>
</dbReference>
<accession>A0A0A2TK60</accession>
<comment type="caution">
    <text evidence="6">The sequence shown here is derived from an EMBL/GenBank/DDBJ whole genome shotgun (WGS) entry which is preliminary data.</text>
</comment>
<evidence type="ECO:0000256" key="3">
    <source>
        <dbReference type="ARBA" id="ARBA00022777"/>
    </source>
</evidence>
<feature type="domain" description="Carbohydrate kinase FGGY C-terminal" evidence="5">
    <location>
        <begin position="267"/>
        <end position="415"/>
    </location>
</feature>
<dbReference type="OrthoDB" id="9805576at2"/>
<keyword evidence="2" id="KW-0808">Transferase</keyword>
<evidence type="ECO:0000256" key="1">
    <source>
        <dbReference type="ARBA" id="ARBA00009156"/>
    </source>
</evidence>
<keyword evidence="3 6" id="KW-0418">Kinase</keyword>
<evidence type="ECO:0000313" key="7">
    <source>
        <dbReference type="Proteomes" id="UP000030147"/>
    </source>
</evidence>
<evidence type="ECO:0000313" key="6">
    <source>
        <dbReference type="EMBL" id="KGP74471.1"/>
    </source>
</evidence>
<dbReference type="GO" id="GO:0005975">
    <property type="term" value="P:carbohydrate metabolic process"/>
    <property type="evidence" value="ECO:0007669"/>
    <property type="project" value="InterPro"/>
</dbReference>
<dbReference type="PANTHER" id="PTHR43095:SF5">
    <property type="entry name" value="XYLULOSE KINASE"/>
    <property type="match status" value="1"/>
</dbReference>
<dbReference type="STRING" id="1385514.N782_12595"/>
<protein>
    <submittedName>
        <fullName evidence="6">Sugar kinase</fullName>
    </submittedName>
</protein>
<evidence type="ECO:0000259" key="5">
    <source>
        <dbReference type="Pfam" id="PF02782"/>
    </source>
</evidence>
<proteinExistence type="inferred from homology"/>
<dbReference type="CDD" id="cd07779">
    <property type="entry name" value="ASKHA_NBD_FGGY_YgcE-like"/>
    <property type="match status" value="1"/>
</dbReference>
<feature type="domain" description="Carbohydrate kinase FGGY N-terminal" evidence="4">
    <location>
        <begin position="5"/>
        <end position="111"/>
    </location>
</feature>